<evidence type="ECO:0000259" key="7">
    <source>
        <dbReference type="PROSITE" id="PS50055"/>
    </source>
</evidence>
<protein>
    <submittedName>
        <fullName evidence="10">Pcd6 interacting protein</fullName>
    </submittedName>
</protein>
<proteinExistence type="predicted"/>
<sequence>MEGLPRISVFSLPLKQSVNPPDLSPMAKDIELHYQHSSGMYKKEFADFLLTRKAACEPSIDYTGLSKQKRYYAQLQLAKGRFQFSTDTNTAVLWNWNDAFSGASYESLDIGFEEAAILFNISALHTILGAKERRIEADSMKVACTHFQCAAWALETFAERHYSAGASGDLNTDLIRTLAQLMTAQAQECIVEKSILDGRPANINAKLTQYLVQAYEQVTTQLSGPSIVASLPQKYQKEWRRRCQSKSSYYAALVAYFSGLSEETEKKFGKAIAWFQSAEKRIEEAEKSVKELKESENTAVPLVHGGPLRVNVQFVSDAIKNKLPRLIKDNDFIYHEAVPTPESLEPVKAACLVKGVPFDPNDPEVRGPDIFQRLVPMKTLEAASVYSEHKAALLRGIASEVDDKEAAIELFLTSIDLNPETMLQPDPQVPQELYDACTQIGGLEHGPERELSNYMQKLAKGSTDMEAEAQQIAELSNDLKIRLDALSRVQSDDNVKSIEGQMGVLTERIDGLTSMIQMARNSNVQLREIIGAHLETLKRFSAPTEELIAGLPSVQPLIEDDSIHKTMTEARRLLDKVDEMRRQRTELINQLREALHLDDVTSDLLASPVDHGQSDLEELFKTRLKKHDYLVGLLKQNMAAQQNIETALIDLNAEFAPKATSLRDTRQKRSSELEQLLLSSKVYNDVVQKCQEGFRFYEELTCRFSDLRRELEQVADRLTIEESRLVSVPPSTNAISTSSATPPGSTTQWTVGPMTNAPQLRPGPVPTLGDYMAAMRLRKLEPGTAGQGPRMAAQWPHSTASAVQNFQNPNMIPGSPSSGAVPAVSQRVPAPGLPPHPQQPSHTFLSNQLPVAPMNNVECPRNMPPGAHQFSVVQPPSQPSRPPGRSIPTSSSMPPGGQYMNVCPTPPGVPMVVPGPMTATQNRPLPPAPHDSPRAPPSNAPLPYMNYSITGAPVPTPMPPQPNRNAVTGWPTQPPTAVGFTPMGPHPPRPQLTGAPQPVSHGQTPSTQHPLQVSGYQPAPNNFQGTTSVPIRMTGILPNYPPVPRQGDPSQMHQVPRFPQTTTNPTGGMSYSGFVRPGPGQSPSANLMPGSLPQRIHPPALHPGSVPPQSSGAQPLFHAGSTMTTNTGIQPYYPTGVLASRPLQQQHPEQQPQQQQMPQAQQQYRAQMFYPPPQVSSHTGITPVSQPSADFVKSSSLKPAIDTGTTASNNATVDEIYVQDSAPLKPQILTKADFDAQRREERLRATYGNSPILKSPLPLSRSGENLSVCSVESKSLQDVSDSSGSQQQKPSEQLRASKVKQRQSSERKTSVTAASSTDPLSDPLTLNPFIAATENLLTWLEHLDDPIPSDSKPGATTTRLDKAWSRVQAIASSDRRSSSGHKKSTQAAAMCCPTKNRRQDCVPYDSNRVVLDGAKNDYINASHIDFMNWFGDWCPRYIVAQAPMHKTVADFWQMILTQGCEVVVFLPPGKVSRPSSPTFAGLSDWSYTGEGGYGDPANHLAIPPHLPLNKVGSRFSVPGSQPPLELRLQALKNSEHTKHSTDSACPPTGHGFTERILTVKNTATEQTRSLVHLTYHGPVLRSTGPLTGGIDRSIEPFCEFVSHVHTYYKQQRSLLRPIAVVCEYGAGPSGIFVTASVCLLHAERLGRLADCVEVAGRLSQQRRGLLNQPLELVIAARIVAHSAVEAAAKRDIVVGPRRCSSISTRNTESSEKVVAAATVPPLVNPVDSLFSDQPMQIGELLSVVDRWNFDNGLSNAQPKINGTGSVEQKVTVVEESELPTENSPGAPSALNHSDLSVTSVSDATEVVVPESSQGTTNLDRLVDLSTLGSENATGRRRYRREDFQSDGRSSAQHSGQAASSSDPFSALAEFTDSLVS</sequence>
<accession>A0A4E0S286</accession>
<feature type="compositionally biased region" description="Polar residues" evidence="6">
    <location>
        <begin position="1310"/>
        <end position="1319"/>
    </location>
</feature>
<dbReference type="SMART" id="SM01041">
    <property type="entry name" value="BRO1"/>
    <property type="match status" value="1"/>
</dbReference>
<dbReference type="InterPro" id="IPR025304">
    <property type="entry name" value="ALIX_V_dom"/>
</dbReference>
<dbReference type="InterPro" id="IPR004328">
    <property type="entry name" value="BRO1_dom"/>
</dbReference>
<gene>
    <name evidence="10" type="ORF">D915_001963</name>
</gene>
<feature type="compositionally biased region" description="Low complexity" evidence="6">
    <location>
        <begin position="736"/>
        <end position="747"/>
    </location>
</feature>
<dbReference type="InterPro" id="IPR029021">
    <property type="entry name" value="Prot-tyrosine_phosphatase-like"/>
</dbReference>
<organism evidence="10 11">
    <name type="scientific">Fasciola hepatica</name>
    <name type="common">Liver fluke</name>
    <dbReference type="NCBI Taxonomy" id="6192"/>
    <lineage>
        <taxon>Eukaryota</taxon>
        <taxon>Metazoa</taxon>
        <taxon>Spiralia</taxon>
        <taxon>Lophotrochozoa</taxon>
        <taxon>Platyhelminthes</taxon>
        <taxon>Trematoda</taxon>
        <taxon>Digenea</taxon>
        <taxon>Plagiorchiida</taxon>
        <taxon>Echinostomata</taxon>
        <taxon>Echinostomatoidea</taxon>
        <taxon>Fasciolidae</taxon>
        <taxon>Fasciola</taxon>
    </lineage>
</organism>
<comment type="subcellular location">
    <subcellularLocation>
        <location evidence="2">Cytoplasm</location>
    </subcellularLocation>
    <subcellularLocation>
        <location evidence="1">Endosome</location>
    </subcellularLocation>
</comment>
<dbReference type="Gene3D" id="1.20.120.560">
    <property type="entry name" value="alix/aip1 in complex with the ypdl late domain"/>
    <property type="match status" value="1"/>
</dbReference>
<evidence type="ECO:0000313" key="10">
    <source>
        <dbReference type="EMBL" id="THD27322.1"/>
    </source>
</evidence>
<dbReference type="Pfam" id="PF13949">
    <property type="entry name" value="ALIX_LYPXL_bnd"/>
    <property type="match status" value="1"/>
</dbReference>
<feature type="region of interest" description="Disordered" evidence="6">
    <location>
        <begin position="1774"/>
        <end position="1793"/>
    </location>
</feature>
<feature type="coiled-coil region" evidence="5">
    <location>
        <begin position="697"/>
        <end position="724"/>
    </location>
</feature>
<dbReference type="InterPro" id="IPR000387">
    <property type="entry name" value="Tyr_Pase_dom"/>
</dbReference>
<dbReference type="Pfam" id="PF00102">
    <property type="entry name" value="Y_phosphatase"/>
    <property type="match status" value="2"/>
</dbReference>
<comment type="caution">
    <text evidence="10">The sequence shown here is derived from an EMBL/GenBank/DDBJ whole genome shotgun (WGS) entry which is preliminary data.</text>
</comment>
<dbReference type="GO" id="GO:0004725">
    <property type="term" value="F:protein tyrosine phosphatase activity"/>
    <property type="evidence" value="ECO:0007669"/>
    <property type="project" value="InterPro"/>
</dbReference>
<dbReference type="InterPro" id="IPR003595">
    <property type="entry name" value="Tyr_Pase_cat"/>
</dbReference>
<evidence type="ECO:0000256" key="5">
    <source>
        <dbReference type="SAM" id="Coils"/>
    </source>
</evidence>
<evidence type="ECO:0000313" key="11">
    <source>
        <dbReference type="Proteomes" id="UP000230066"/>
    </source>
</evidence>
<name>A0A4E0S286_FASHE</name>
<feature type="compositionally biased region" description="Pro residues" evidence="6">
    <location>
        <begin position="924"/>
        <end position="938"/>
    </location>
</feature>
<feature type="region of interest" description="Disordered" evidence="6">
    <location>
        <begin position="1276"/>
        <end position="1324"/>
    </location>
</feature>
<feature type="compositionally biased region" description="Polar residues" evidence="6">
    <location>
        <begin position="1779"/>
        <end position="1793"/>
    </location>
</feature>
<feature type="domain" description="BRO1" evidence="9">
    <location>
        <begin position="8"/>
        <end position="406"/>
    </location>
</feature>
<feature type="domain" description="Tyrosine-protein phosphatase" evidence="7">
    <location>
        <begin position="1395"/>
        <end position="1671"/>
    </location>
</feature>
<feature type="region of interest" description="Disordered" evidence="6">
    <location>
        <begin position="1143"/>
        <end position="1163"/>
    </location>
</feature>
<dbReference type="PRINTS" id="PR00700">
    <property type="entry name" value="PRTYPHPHTASE"/>
</dbReference>
<feature type="domain" description="Tyrosine specific protein phosphatases" evidence="8">
    <location>
        <begin position="1598"/>
        <end position="1673"/>
    </location>
</feature>
<dbReference type="PROSITE" id="PS50056">
    <property type="entry name" value="TYR_PHOSPHATASE_2"/>
    <property type="match status" value="1"/>
</dbReference>
<dbReference type="GO" id="GO:0032456">
    <property type="term" value="P:endocytic recycling"/>
    <property type="evidence" value="ECO:0007669"/>
    <property type="project" value="TreeGrafter"/>
</dbReference>
<dbReference type="Pfam" id="PF03097">
    <property type="entry name" value="BRO1"/>
    <property type="match status" value="1"/>
</dbReference>
<feature type="compositionally biased region" description="Polar residues" evidence="6">
    <location>
        <begin position="805"/>
        <end position="818"/>
    </location>
</feature>
<dbReference type="GO" id="GO:0005768">
    <property type="term" value="C:endosome"/>
    <property type="evidence" value="ECO:0007669"/>
    <property type="project" value="UniProtKB-SubCell"/>
</dbReference>
<keyword evidence="11" id="KW-1185">Reference proteome</keyword>
<feature type="coiled-coil region" evidence="5">
    <location>
        <begin position="563"/>
        <end position="597"/>
    </location>
</feature>
<dbReference type="SMART" id="SM00404">
    <property type="entry name" value="PTPc_motif"/>
    <property type="match status" value="1"/>
</dbReference>
<dbReference type="InterPro" id="IPR000242">
    <property type="entry name" value="PTP_cat"/>
</dbReference>
<dbReference type="Gene3D" id="1.25.40.280">
    <property type="entry name" value="alix/aip1 like domains"/>
    <property type="match status" value="1"/>
</dbReference>
<feature type="compositionally biased region" description="Low complexity" evidence="6">
    <location>
        <begin position="1849"/>
        <end position="1861"/>
    </location>
</feature>
<dbReference type="GO" id="GO:0045022">
    <property type="term" value="P:early endosome to late endosome transport"/>
    <property type="evidence" value="ECO:0007669"/>
    <property type="project" value="TreeGrafter"/>
</dbReference>
<dbReference type="PANTHER" id="PTHR23030">
    <property type="entry name" value="PCD6 INTERACTING PROTEIN-RELATED"/>
    <property type="match status" value="1"/>
</dbReference>
<feature type="compositionally biased region" description="Polar residues" evidence="6">
    <location>
        <begin position="1000"/>
        <end position="1012"/>
    </location>
</feature>
<dbReference type="PANTHER" id="PTHR23030:SF30">
    <property type="entry name" value="TYROSINE-PROTEIN PHOSPHATASE NON-RECEPTOR TYPE 23"/>
    <property type="match status" value="1"/>
</dbReference>
<evidence type="ECO:0000256" key="6">
    <source>
        <dbReference type="SAM" id="MobiDB-lite"/>
    </source>
</evidence>
<feature type="compositionally biased region" description="Low complexity" evidence="6">
    <location>
        <begin position="1276"/>
        <end position="1289"/>
    </location>
</feature>
<feature type="region of interest" description="Disordered" evidence="6">
    <location>
        <begin position="981"/>
        <end position="1012"/>
    </location>
</feature>
<feature type="region of interest" description="Disordered" evidence="6">
    <location>
        <begin position="916"/>
        <end position="938"/>
    </location>
</feature>
<evidence type="ECO:0000256" key="1">
    <source>
        <dbReference type="ARBA" id="ARBA00004177"/>
    </source>
</evidence>
<dbReference type="GO" id="GO:0043328">
    <property type="term" value="P:protein transport to vacuole involved in ubiquitin-dependent protein catabolic process via the multivesicular body sorting pathway"/>
    <property type="evidence" value="ECO:0007669"/>
    <property type="project" value="TreeGrafter"/>
</dbReference>
<reference evidence="10" key="1">
    <citation type="submission" date="2019-03" db="EMBL/GenBank/DDBJ databases">
        <title>Improved annotation for the trematode Fasciola hepatica.</title>
        <authorList>
            <person name="Choi Y.-J."/>
            <person name="Martin J."/>
            <person name="Mitreva M."/>
        </authorList>
    </citation>
    <scope>NUCLEOTIDE SEQUENCE [LARGE SCALE GENOMIC DNA]</scope>
</reference>
<dbReference type="SUPFAM" id="SSF52799">
    <property type="entry name" value="(Phosphotyrosine protein) phosphatases II"/>
    <property type="match status" value="1"/>
</dbReference>
<evidence type="ECO:0000256" key="2">
    <source>
        <dbReference type="ARBA" id="ARBA00004496"/>
    </source>
</evidence>
<keyword evidence="5" id="KW-0175">Coiled coil</keyword>
<dbReference type="InterPro" id="IPR038499">
    <property type="entry name" value="BRO1_sf"/>
</dbReference>
<dbReference type="Proteomes" id="UP000230066">
    <property type="component" value="Unassembled WGS sequence"/>
</dbReference>
<keyword evidence="3" id="KW-0963">Cytoplasm</keyword>
<dbReference type="PROSITE" id="PS51180">
    <property type="entry name" value="BRO1"/>
    <property type="match status" value="1"/>
</dbReference>
<feature type="region of interest" description="Disordered" evidence="6">
    <location>
        <begin position="805"/>
        <end position="846"/>
    </location>
</feature>
<evidence type="ECO:0000256" key="4">
    <source>
        <dbReference type="ARBA" id="ARBA00022753"/>
    </source>
</evidence>
<evidence type="ECO:0000259" key="8">
    <source>
        <dbReference type="PROSITE" id="PS50056"/>
    </source>
</evidence>
<feature type="region of interest" description="Disordered" evidence="6">
    <location>
        <begin position="860"/>
        <end position="899"/>
    </location>
</feature>
<dbReference type="Gene3D" id="1.20.140.50">
    <property type="entry name" value="alix/aip1 like domains"/>
    <property type="match status" value="1"/>
</dbReference>
<evidence type="ECO:0000256" key="3">
    <source>
        <dbReference type="ARBA" id="ARBA00022490"/>
    </source>
</evidence>
<keyword evidence="4" id="KW-0967">Endosome</keyword>
<dbReference type="Gene3D" id="3.90.190.10">
    <property type="entry name" value="Protein tyrosine phosphatase superfamily"/>
    <property type="match status" value="1"/>
</dbReference>
<dbReference type="EMBL" id="JXXN02000458">
    <property type="protein sequence ID" value="THD27322.1"/>
    <property type="molecule type" value="Genomic_DNA"/>
</dbReference>
<evidence type="ECO:0000259" key="9">
    <source>
        <dbReference type="PROSITE" id="PS51180"/>
    </source>
</evidence>
<dbReference type="SMART" id="SM00194">
    <property type="entry name" value="PTPc"/>
    <property type="match status" value="1"/>
</dbReference>
<dbReference type="PROSITE" id="PS50055">
    <property type="entry name" value="TYR_PHOSPHATASE_PTP"/>
    <property type="match status" value="1"/>
</dbReference>
<feature type="region of interest" description="Disordered" evidence="6">
    <location>
        <begin position="1826"/>
        <end position="1865"/>
    </location>
</feature>
<feature type="region of interest" description="Disordered" evidence="6">
    <location>
        <begin position="729"/>
        <end position="768"/>
    </location>
</feature>